<name>A0A6C0HBW2_9ZZZZ</name>
<sequence>MEEDKPELKEQDKPVDVPLVDEKVEKEEFTKCCGSGDCTSCCPLSFKGIREFFAGFSLGCSSKNCVVINTKKTVEKTVEKKLEEKKEEAPEEKEKNVV</sequence>
<evidence type="ECO:0000313" key="1">
    <source>
        <dbReference type="EMBL" id="QHT77493.1"/>
    </source>
</evidence>
<dbReference type="EMBL" id="MN739918">
    <property type="protein sequence ID" value="QHT77493.1"/>
    <property type="molecule type" value="Genomic_DNA"/>
</dbReference>
<reference evidence="1" key="1">
    <citation type="journal article" date="2020" name="Nature">
        <title>Giant virus diversity and host interactions through global metagenomics.</title>
        <authorList>
            <person name="Schulz F."/>
            <person name="Roux S."/>
            <person name="Paez-Espino D."/>
            <person name="Jungbluth S."/>
            <person name="Walsh D.A."/>
            <person name="Denef V.J."/>
            <person name="McMahon K.D."/>
            <person name="Konstantinidis K.T."/>
            <person name="Eloe-Fadrosh E.A."/>
            <person name="Kyrpides N.C."/>
            <person name="Woyke T."/>
        </authorList>
    </citation>
    <scope>NUCLEOTIDE SEQUENCE</scope>
    <source>
        <strain evidence="1">GVMAG-M-3300023179-86</strain>
    </source>
</reference>
<dbReference type="AlphaFoldDB" id="A0A6C0HBW2"/>
<protein>
    <submittedName>
        <fullName evidence="1">Uncharacterized protein</fullName>
    </submittedName>
</protein>
<organism evidence="1">
    <name type="scientific">viral metagenome</name>
    <dbReference type="NCBI Taxonomy" id="1070528"/>
    <lineage>
        <taxon>unclassified sequences</taxon>
        <taxon>metagenomes</taxon>
        <taxon>organismal metagenomes</taxon>
    </lineage>
</organism>
<accession>A0A6C0HBW2</accession>
<proteinExistence type="predicted"/>